<dbReference type="Proteomes" id="UP001242480">
    <property type="component" value="Unassembled WGS sequence"/>
</dbReference>
<accession>A0ABU0JG03</accession>
<dbReference type="RefSeq" id="WP_307281176.1">
    <property type="nucleotide sequence ID" value="NZ_JAUSVX010000015.1"/>
</dbReference>
<keyword evidence="3" id="KW-1185">Reference proteome</keyword>
<dbReference type="EMBL" id="JAUSVX010000015">
    <property type="protein sequence ID" value="MDQ0473211.1"/>
    <property type="molecule type" value="Genomic_DNA"/>
</dbReference>
<feature type="region of interest" description="Disordered" evidence="1">
    <location>
        <begin position="1"/>
        <end position="46"/>
    </location>
</feature>
<evidence type="ECO:0000256" key="1">
    <source>
        <dbReference type="SAM" id="MobiDB-lite"/>
    </source>
</evidence>
<organism evidence="2 3">
    <name type="scientific">Labrys wisconsinensis</name>
    <dbReference type="NCBI Taxonomy" id="425677"/>
    <lineage>
        <taxon>Bacteria</taxon>
        <taxon>Pseudomonadati</taxon>
        <taxon>Pseudomonadota</taxon>
        <taxon>Alphaproteobacteria</taxon>
        <taxon>Hyphomicrobiales</taxon>
        <taxon>Xanthobacteraceae</taxon>
        <taxon>Labrys</taxon>
    </lineage>
</organism>
<evidence type="ECO:0000313" key="3">
    <source>
        <dbReference type="Proteomes" id="UP001242480"/>
    </source>
</evidence>
<reference evidence="2 3" key="1">
    <citation type="submission" date="2023-07" db="EMBL/GenBank/DDBJ databases">
        <title>Genomic Encyclopedia of Type Strains, Phase IV (KMG-IV): sequencing the most valuable type-strain genomes for metagenomic binning, comparative biology and taxonomic classification.</title>
        <authorList>
            <person name="Goeker M."/>
        </authorList>
    </citation>
    <scope>NUCLEOTIDE SEQUENCE [LARGE SCALE GENOMIC DNA]</scope>
    <source>
        <strain evidence="2 3">DSM 19619</strain>
    </source>
</reference>
<name>A0ABU0JG03_9HYPH</name>
<feature type="compositionally biased region" description="Low complexity" evidence="1">
    <location>
        <begin position="1"/>
        <end position="10"/>
    </location>
</feature>
<proteinExistence type="predicted"/>
<gene>
    <name evidence="2" type="ORF">QO011_006245</name>
</gene>
<sequence length="46" mass="5004">MSDHPSSNHPSSDDRTPPARHAGARPRRSFQLRAGAARQAPIVETL</sequence>
<protein>
    <submittedName>
        <fullName evidence="2">Uncharacterized protein</fullName>
    </submittedName>
</protein>
<comment type="caution">
    <text evidence="2">The sequence shown here is derived from an EMBL/GenBank/DDBJ whole genome shotgun (WGS) entry which is preliminary data.</text>
</comment>
<evidence type="ECO:0000313" key="2">
    <source>
        <dbReference type="EMBL" id="MDQ0473211.1"/>
    </source>
</evidence>